<keyword evidence="4" id="KW-0732">Signal</keyword>
<keyword evidence="2 3" id="KW-0802">TPR repeat</keyword>
<dbReference type="InterPro" id="IPR011990">
    <property type="entry name" value="TPR-like_helical_dom_sf"/>
</dbReference>
<name>A0A0A2WSL5_THEFI</name>
<dbReference type="OrthoDB" id="30826at2"/>
<dbReference type="RefSeq" id="WP_038061239.1">
    <property type="nucleotide sequence ID" value="NZ_JPSL02000040.1"/>
</dbReference>
<proteinExistence type="predicted"/>
<protein>
    <submittedName>
        <fullName evidence="5">Tetratricopeptide repeat protein</fullName>
    </submittedName>
</protein>
<dbReference type="SUPFAM" id="SSF48452">
    <property type="entry name" value="TPR-like"/>
    <property type="match status" value="2"/>
</dbReference>
<dbReference type="PANTHER" id="PTHR45586">
    <property type="entry name" value="TPR REPEAT-CONTAINING PROTEIN PA4667"/>
    <property type="match status" value="1"/>
</dbReference>
<dbReference type="InterPro" id="IPR013105">
    <property type="entry name" value="TPR_2"/>
</dbReference>
<dbReference type="SMART" id="SM00028">
    <property type="entry name" value="TPR"/>
    <property type="match status" value="7"/>
</dbReference>
<evidence type="ECO:0000313" key="5">
    <source>
        <dbReference type="EMBL" id="KGQ22813.1"/>
    </source>
</evidence>
<accession>A0A0A2WSL5</accession>
<comment type="caution">
    <text evidence="5">The sequence shown here is derived from an EMBL/GenBank/DDBJ whole genome shotgun (WGS) entry which is preliminary data.</text>
</comment>
<evidence type="ECO:0000256" key="4">
    <source>
        <dbReference type="SAM" id="SignalP"/>
    </source>
</evidence>
<dbReference type="Proteomes" id="UP000030364">
    <property type="component" value="Unassembled WGS sequence"/>
</dbReference>
<keyword evidence="6" id="KW-1185">Reference proteome</keyword>
<dbReference type="Gene3D" id="1.25.40.10">
    <property type="entry name" value="Tetratricopeptide repeat domain"/>
    <property type="match status" value="4"/>
</dbReference>
<dbReference type="AlphaFoldDB" id="A0A0A2WSL5"/>
<feature type="repeat" description="TPR" evidence="3">
    <location>
        <begin position="84"/>
        <end position="117"/>
    </location>
</feature>
<dbReference type="InterPro" id="IPR019734">
    <property type="entry name" value="TPR_rpt"/>
</dbReference>
<dbReference type="PROSITE" id="PS50293">
    <property type="entry name" value="TPR_REGION"/>
    <property type="match status" value="1"/>
</dbReference>
<organism evidence="5 6">
    <name type="scientific">Thermus filiformis</name>
    <dbReference type="NCBI Taxonomy" id="276"/>
    <lineage>
        <taxon>Bacteria</taxon>
        <taxon>Thermotogati</taxon>
        <taxon>Deinococcota</taxon>
        <taxon>Deinococci</taxon>
        <taxon>Thermales</taxon>
        <taxon>Thermaceae</taxon>
        <taxon>Thermus</taxon>
    </lineage>
</organism>
<dbReference type="Pfam" id="PF13374">
    <property type="entry name" value="TPR_10"/>
    <property type="match status" value="1"/>
</dbReference>
<keyword evidence="1" id="KW-0677">Repeat</keyword>
<gene>
    <name evidence="5" type="ORF">THFILI_10510</name>
</gene>
<dbReference type="Pfam" id="PF13432">
    <property type="entry name" value="TPR_16"/>
    <property type="match status" value="3"/>
</dbReference>
<dbReference type="EMBL" id="JPSL02000040">
    <property type="protein sequence ID" value="KGQ22813.1"/>
    <property type="molecule type" value="Genomic_DNA"/>
</dbReference>
<feature type="chain" id="PRO_5001996485" evidence="4">
    <location>
        <begin position="26"/>
        <end position="443"/>
    </location>
</feature>
<evidence type="ECO:0000313" key="6">
    <source>
        <dbReference type="Proteomes" id="UP000030364"/>
    </source>
</evidence>
<feature type="signal peptide" evidence="4">
    <location>
        <begin position="1"/>
        <end position="25"/>
    </location>
</feature>
<evidence type="ECO:0000256" key="3">
    <source>
        <dbReference type="PROSITE-ProRule" id="PRU00339"/>
    </source>
</evidence>
<reference evidence="5 6" key="1">
    <citation type="journal article" date="2015" name="Genome Announc.">
        <title>Draft Genome Sequence of the Thermophile Thermus filiformis ATCC 43280, Producer of Carotenoid-(Di)glucoside-Branched Fatty Acid (Di)esters and Source of Hyperthermostable Enzymes of Biotechnological Interest.</title>
        <authorList>
            <person name="Mandelli F."/>
            <person name="Oliveira Ramires B."/>
            <person name="Couger M.B."/>
            <person name="Paixao D.A."/>
            <person name="Camilo C.M."/>
            <person name="Polikarpov I."/>
            <person name="Prade R."/>
            <person name="Riano-Pachon D.M."/>
            <person name="Squina F.M."/>
        </authorList>
    </citation>
    <scope>NUCLEOTIDE SEQUENCE [LARGE SCALE GENOMIC DNA]</scope>
    <source>
        <strain evidence="5 6">ATCC 43280</strain>
    </source>
</reference>
<dbReference type="PROSITE" id="PS50005">
    <property type="entry name" value="TPR"/>
    <property type="match status" value="2"/>
</dbReference>
<dbReference type="Pfam" id="PF07719">
    <property type="entry name" value="TPR_2"/>
    <property type="match status" value="2"/>
</dbReference>
<dbReference type="PATRIC" id="fig|276.5.peg.349"/>
<dbReference type="InterPro" id="IPR051012">
    <property type="entry name" value="CellSynth/LPSAsmb/PSIAsmb"/>
</dbReference>
<sequence>MIPRYLAFTLAFGLALAASLEEAQAALEKGAYDRAAALFEEALAQDYARPEAHLGLGVALVRLGRLEEARFAFAQMALLFPNRPEGFYNLGLVDLRLGRLEEAAEALSKALDLAPTEEVYLALAEAQRGLGKAKEAAETLKKGLSPERSLRYRLVLAQTLLEAGQNAEAVPVLYEVLNRAPKEAQAWDLLAQILAKEGLKARALRELDRGLAQVEGKGRALLLYRKGLLSGEDRPLQEALAQDPGFWPAAYLLGKRRLEAKDPRAALPFLLQAYRAAQEPEVALALAAAQLSLGDAASAYAYAKEAGPPGVLLQAQAAYRLGRLAEAERLLQDRLEPEARALLGQVYLDQGRPEKAVEVLQPLYLEGRAPEVGANLAAAYLALGRPSDAELLLREVLERSSRLAPAWYNLGIALRALGREEEAVRAWKRAAELGYAPARSLLR</sequence>
<evidence type="ECO:0000256" key="2">
    <source>
        <dbReference type="ARBA" id="ARBA00022803"/>
    </source>
</evidence>
<dbReference type="STRING" id="276.THFILI_10510"/>
<dbReference type="PANTHER" id="PTHR45586:SF1">
    <property type="entry name" value="LIPOPOLYSACCHARIDE ASSEMBLY PROTEIN B"/>
    <property type="match status" value="1"/>
</dbReference>
<evidence type="ECO:0000256" key="1">
    <source>
        <dbReference type="ARBA" id="ARBA00022737"/>
    </source>
</evidence>
<feature type="repeat" description="TPR" evidence="3">
    <location>
        <begin position="404"/>
        <end position="437"/>
    </location>
</feature>